<comment type="caution">
    <text evidence="1">The sequence shown here is derived from an EMBL/GenBank/DDBJ whole genome shotgun (WGS) entry which is preliminary data.</text>
</comment>
<dbReference type="VEuPathDB" id="FungiDB:QG37_01741"/>
<dbReference type="AlphaFoldDB" id="A0A0L0P3C0"/>
<dbReference type="EMBL" id="LGST01000016">
    <property type="protein sequence ID" value="KNE00872.1"/>
    <property type="molecule type" value="Genomic_DNA"/>
</dbReference>
<name>A0A0L0P3C0_CANAR</name>
<dbReference type="Proteomes" id="UP000037122">
    <property type="component" value="Unassembled WGS sequence"/>
</dbReference>
<sequence>MAAKWLQVDNVDATNECVNCAIPEKKLKKKKIEKRLQTSIVDCLASLPSIYSISTGDVCSIFSHNVSAYLSACFVDVTRL</sequence>
<proteinExistence type="predicted"/>
<evidence type="ECO:0000313" key="1">
    <source>
        <dbReference type="EMBL" id="KNE00872.1"/>
    </source>
</evidence>
<accession>A0A0L0P3C0</accession>
<reference evidence="2" key="1">
    <citation type="journal article" date="2015" name="BMC Genomics">
        <title>Draft genome of a commonly misdiagnosed multidrug resistant pathogen Candida auris.</title>
        <authorList>
            <person name="Chatterjee S."/>
            <person name="Alampalli S.V."/>
            <person name="Nageshan R.K."/>
            <person name="Chettiar S.T."/>
            <person name="Joshi S."/>
            <person name="Tatu U.S."/>
        </authorList>
    </citation>
    <scope>NUCLEOTIDE SEQUENCE [LARGE SCALE GENOMIC DNA]</scope>
    <source>
        <strain evidence="2">6684</strain>
    </source>
</reference>
<evidence type="ECO:0000313" key="2">
    <source>
        <dbReference type="Proteomes" id="UP000037122"/>
    </source>
</evidence>
<protein>
    <submittedName>
        <fullName evidence="1">Uncharacterized protein</fullName>
    </submittedName>
</protein>
<organism evidence="1 2">
    <name type="scientific">Candidozyma auris</name>
    <name type="common">Yeast</name>
    <name type="synonym">Candida auris</name>
    <dbReference type="NCBI Taxonomy" id="498019"/>
    <lineage>
        <taxon>Eukaryota</taxon>
        <taxon>Fungi</taxon>
        <taxon>Dikarya</taxon>
        <taxon>Ascomycota</taxon>
        <taxon>Saccharomycotina</taxon>
        <taxon>Pichiomycetes</taxon>
        <taxon>Metschnikowiaceae</taxon>
        <taxon>Candidozyma</taxon>
    </lineage>
</organism>
<gene>
    <name evidence="1" type="ORF">QG37_01741</name>
</gene>